<organism evidence="2 3">
    <name type="scientific">Candidatus Sulfomarinibacter kjeldsenii</name>
    <dbReference type="NCBI Taxonomy" id="2885994"/>
    <lineage>
        <taxon>Bacteria</taxon>
        <taxon>Pseudomonadati</taxon>
        <taxon>Acidobacteriota</taxon>
        <taxon>Thermoanaerobaculia</taxon>
        <taxon>Thermoanaerobaculales</taxon>
        <taxon>Candidatus Sulfomarinibacteraceae</taxon>
        <taxon>Candidatus Sulfomarinibacter</taxon>
    </lineage>
</organism>
<keyword evidence="1" id="KW-1133">Transmembrane helix</keyword>
<dbReference type="AlphaFoldDB" id="A0A8J7CEA7"/>
<reference evidence="2 3" key="1">
    <citation type="submission" date="2020-08" db="EMBL/GenBank/DDBJ databases">
        <title>Acidobacteriota in marine sediments use diverse sulfur dissimilation pathways.</title>
        <authorList>
            <person name="Wasmund K."/>
        </authorList>
    </citation>
    <scope>NUCLEOTIDE SEQUENCE [LARGE SCALE GENOMIC DNA]</scope>
    <source>
        <strain evidence="2">MAG AM3-A</strain>
    </source>
</reference>
<evidence type="ECO:0000256" key="1">
    <source>
        <dbReference type="SAM" id="Phobius"/>
    </source>
</evidence>
<proteinExistence type="predicted"/>
<keyword evidence="1" id="KW-0472">Membrane</keyword>
<dbReference type="Proteomes" id="UP000598633">
    <property type="component" value="Unassembled WGS sequence"/>
</dbReference>
<feature type="transmembrane region" description="Helical" evidence="1">
    <location>
        <begin position="20"/>
        <end position="41"/>
    </location>
</feature>
<evidence type="ECO:0000313" key="2">
    <source>
        <dbReference type="EMBL" id="MBD3870062.1"/>
    </source>
</evidence>
<keyword evidence="1" id="KW-0812">Transmembrane</keyword>
<name>A0A8J7CEA7_9BACT</name>
<dbReference type="EMBL" id="JACXWA010000028">
    <property type="protein sequence ID" value="MBD3870062.1"/>
    <property type="molecule type" value="Genomic_DNA"/>
</dbReference>
<comment type="caution">
    <text evidence="2">The sequence shown here is derived from an EMBL/GenBank/DDBJ whole genome shotgun (WGS) entry which is preliminary data.</text>
</comment>
<evidence type="ECO:0000313" key="3">
    <source>
        <dbReference type="Proteomes" id="UP000598633"/>
    </source>
</evidence>
<protein>
    <recommendedName>
        <fullName evidence="4">Type 4 fimbrial biogenesis protein PilX N-terminal domain-containing protein</fullName>
    </recommendedName>
</protein>
<sequence length="184" mass="19615">MLIQPTTADTDRDRSSERGAALIMALMVSLVLVFLGMGLLLQTSLGLQAAGTDRWVTKALYAADAGAMMQIQMIQLGALGAAPGATGTQVGTFILEDDPGLQGMLKGQFSVTISNFCELQPATPVIANGVPSSFPEFQTRHFHLRSEASRDIGGLMGLTRAAVEADVSSFPFMEDQFVPVRLCY</sequence>
<evidence type="ECO:0008006" key="4">
    <source>
        <dbReference type="Google" id="ProtNLM"/>
    </source>
</evidence>
<accession>A0A8J7CEA7</accession>
<gene>
    <name evidence="2" type="ORF">IFJ97_01725</name>
</gene>